<comment type="subcellular location">
    <subcellularLocation>
        <location evidence="1">Membrane</location>
    </subcellularLocation>
</comment>
<protein>
    <recommendedName>
        <fullName evidence="5">Peptidase S26 domain-containing protein</fullName>
    </recommendedName>
</protein>
<dbReference type="GO" id="GO:0004252">
    <property type="term" value="F:serine-type endopeptidase activity"/>
    <property type="evidence" value="ECO:0007669"/>
    <property type="project" value="InterPro"/>
</dbReference>
<dbReference type="GO" id="GO:0016020">
    <property type="term" value="C:membrane"/>
    <property type="evidence" value="ECO:0007669"/>
    <property type="project" value="UniProtKB-SubCell"/>
</dbReference>
<dbReference type="GO" id="GO:0006465">
    <property type="term" value="P:signal peptide processing"/>
    <property type="evidence" value="ECO:0007669"/>
    <property type="project" value="InterPro"/>
</dbReference>
<accession>X1UVX2</accession>
<feature type="domain" description="Peptidase S26" evidence="5">
    <location>
        <begin position="6"/>
        <end position="67"/>
    </location>
</feature>
<keyword evidence="2" id="KW-0812">Transmembrane</keyword>
<evidence type="ECO:0000259" key="5">
    <source>
        <dbReference type="Pfam" id="PF10502"/>
    </source>
</evidence>
<evidence type="ECO:0000256" key="2">
    <source>
        <dbReference type="ARBA" id="ARBA00022692"/>
    </source>
</evidence>
<evidence type="ECO:0000256" key="3">
    <source>
        <dbReference type="ARBA" id="ARBA00022989"/>
    </source>
</evidence>
<sequence length="97" mass="10677">MKRALGLILIIAVVIVGFLSIRGVMPFMAIFGTSMQPEYEPGDLILVEEVSPSDIKVGDVIVYTVPPMVRAVYNYPLVVAHRVIKVDTTQGIISFRT</sequence>
<comment type="caution">
    <text evidence="6">The sequence shown here is derived from an EMBL/GenBank/DDBJ whole genome shotgun (WGS) entry which is preliminary data.</text>
</comment>
<proteinExistence type="predicted"/>
<organism evidence="6">
    <name type="scientific">marine sediment metagenome</name>
    <dbReference type="NCBI Taxonomy" id="412755"/>
    <lineage>
        <taxon>unclassified sequences</taxon>
        <taxon>metagenomes</taxon>
        <taxon>ecological metagenomes</taxon>
    </lineage>
</organism>
<dbReference type="Pfam" id="PF10502">
    <property type="entry name" value="Peptidase_S26"/>
    <property type="match status" value="1"/>
</dbReference>
<dbReference type="InterPro" id="IPR001733">
    <property type="entry name" value="Peptidase_S26B"/>
</dbReference>
<dbReference type="NCBIfam" id="TIGR02228">
    <property type="entry name" value="sigpep_I_arch"/>
    <property type="match status" value="1"/>
</dbReference>
<dbReference type="InterPro" id="IPR019533">
    <property type="entry name" value="Peptidase_S26"/>
</dbReference>
<evidence type="ECO:0000256" key="1">
    <source>
        <dbReference type="ARBA" id="ARBA00004370"/>
    </source>
</evidence>
<dbReference type="SUPFAM" id="SSF51306">
    <property type="entry name" value="LexA/Signal peptidase"/>
    <property type="match status" value="1"/>
</dbReference>
<evidence type="ECO:0000313" key="6">
    <source>
        <dbReference type="EMBL" id="GAJ21619.1"/>
    </source>
</evidence>
<keyword evidence="3" id="KW-1133">Transmembrane helix</keyword>
<dbReference type="InterPro" id="IPR036286">
    <property type="entry name" value="LexA/Signal_pep-like_sf"/>
</dbReference>
<dbReference type="AlphaFoldDB" id="X1UVX2"/>
<gene>
    <name evidence="6" type="ORF">S12H4_57186</name>
</gene>
<keyword evidence="4" id="KW-0472">Membrane</keyword>
<dbReference type="CDD" id="cd06530">
    <property type="entry name" value="S26_SPase_I"/>
    <property type="match status" value="1"/>
</dbReference>
<name>X1UVX2_9ZZZZ</name>
<evidence type="ECO:0000256" key="4">
    <source>
        <dbReference type="ARBA" id="ARBA00023136"/>
    </source>
</evidence>
<dbReference type="EMBL" id="BARW01036939">
    <property type="protein sequence ID" value="GAJ21619.1"/>
    <property type="molecule type" value="Genomic_DNA"/>
</dbReference>
<reference evidence="6" key="1">
    <citation type="journal article" date="2014" name="Front. Microbiol.">
        <title>High frequency of phylogenetically diverse reductive dehalogenase-homologous genes in deep subseafloor sedimentary metagenomes.</title>
        <authorList>
            <person name="Kawai M."/>
            <person name="Futagami T."/>
            <person name="Toyoda A."/>
            <person name="Takaki Y."/>
            <person name="Nishi S."/>
            <person name="Hori S."/>
            <person name="Arai W."/>
            <person name="Tsubouchi T."/>
            <person name="Morono Y."/>
            <person name="Uchiyama I."/>
            <person name="Ito T."/>
            <person name="Fujiyama A."/>
            <person name="Inagaki F."/>
            <person name="Takami H."/>
        </authorList>
    </citation>
    <scope>NUCLEOTIDE SEQUENCE</scope>
    <source>
        <strain evidence="6">Expedition CK06-06</strain>
    </source>
</reference>
<feature type="non-terminal residue" evidence="6">
    <location>
        <position position="97"/>
    </location>
</feature>